<dbReference type="Gene3D" id="3.50.50.60">
    <property type="entry name" value="FAD/NAD(P)-binding domain"/>
    <property type="match status" value="3"/>
</dbReference>
<evidence type="ECO:0000256" key="3">
    <source>
        <dbReference type="ARBA" id="ARBA00022630"/>
    </source>
</evidence>
<evidence type="ECO:0000256" key="1">
    <source>
        <dbReference type="ARBA" id="ARBA00001974"/>
    </source>
</evidence>
<evidence type="ECO:0000256" key="4">
    <source>
        <dbReference type="ARBA" id="ARBA00022827"/>
    </source>
</evidence>
<proteinExistence type="inferred from homology"/>
<dbReference type="GO" id="GO:0004499">
    <property type="term" value="F:N,N-dimethylaniline monooxygenase activity"/>
    <property type="evidence" value="ECO:0007669"/>
    <property type="project" value="InterPro"/>
</dbReference>
<accession>A0A6V8H1E8</accession>
<keyword evidence="8" id="KW-1185">Reference proteome</keyword>
<dbReference type="EMBL" id="DF933813">
    <property type="protein sequence ID" value="GAM35138.1"/>
    <property type="molecule type" value="Genomic_DNA"/>
</dbReference>
<dbReference type="InterPro" id="IPR036188">
    <property type="entry name" value="FAD/NAD-bd_sf"/>
</dbReference>
<organism evidence="7 8">
    <name type="scientific">Talaromyces pinophilus</name>
    <name type="common">Penicillium pinophilum</name>
    <dbReference type="NCBI Taxonomy" id="128442"/>
    <lineage>
        <taxon>Eukaryota</taxon>
        <taxon>Fungi</taxon>
        <taxon>Dikarya</taxon>
        <taxon>Ascomycota</taxon>
        <taxon>Pezizomycotina</taxon>
        <taxon>Eurotiomycetes</taxon>
        <taxon>Eurotiomycetidae</taxon>
        <taxon>Eurotiales</taxon>
        <taxon>Trichocomaceae</taxon>
        <taxon>Talaromyces</taxon>
        <taxon>Talaromyces sect. Talaromyces</taxon>
    </lineage>
</organism>
<feature type="compositionally biased region" description="Polar residues" evidence="6">
    <location>
        <begin position="612"/>
        <end position="625"/>
    </location>
</feature>
<protein>
    <submittedName>
        <fullName evidence="7">Uncharacterized protein</fullName>
    </submittedName>
</protein>
<evidence type="ECO:0000256" key="6">
    <source>
        <dbReference type="SAM" id="MobiDB-lite"/>
    </source>
</evidence>
<dbReference type="SUPFAM" id="SSF51905">
    <property type="entry name" value="FAD/NAD(P)-binding domain"/>
    <property type="match status" value="3"/>
</dbReference>
<evidence type="ECO:0000313" key="8">
    <source>
        <dbReference type="Proteomes" id="UP000053095"/>
    </source>
</evidence>
<evidence type="ECO:0000313" key="7">
    <source>
        <dbReference type="EMBL" id="GAM35138.1"/>
    </source>
</evidence>
<dbReference type="PANTHER" id="PTHR42877">
    <property type="entry name" value="L-ORNITHINE N(5)-MONOOXYGENASE-RELATED"/>
    <property type="match status" value="1"/>
</dbReference>
<dbReference type="GO" id="GO:0050660">
    <property type="term" value="F:flavin adenine dinucleotide binding"/>
    <property type="evidence" value="ECO:0007669"/>
    <property type="project" value="InterPro"/>
</dbReference>
<dbReference type="Proteomes" id="UP000053095">
    <property type="component" value="Unassembled WGS sequence"/>
</dbReference>
<comment type="caution">
    <text evidence="7">The sequence shown here is derived from an EMBL/GenBank/DDBJ whole genome shotgun (WGS) entry which is preliminary data.</text>
</comment>
<dbReference type="PANTHER" id="PTHR42877:SF7">
    <property type="entry name" value="FLAVIN-BINDING MONOOXYGENASE-RELATED"/>
    <property type="match status" value="1"/>
</dbReference>
<keyword evidence="5" id="KW-0560">Oxidoreductase</keyword>
<evidence type="ECO:0000256" key="2">
    <source>
        <dbReference type="ARBA" id="ARBA00010139"/>
    </source>
</evidence>
<gene>
    <name evidence="7" type="ORF">TCE0_017f03222</name>
</gene>
<dbReference type="AlphaFoldDB" id="A0A6V8H1E8"/>
<name>A0A6V8H1E8_TALPI</name>
<comment type="similarity">
    <text evidence="2">Belongs to the FAD-binding monooxygenase family.</text>
</comment>
<keyword evidence="4" id="KW-0274">FAD</keyword>
<feature type="region of interest" description="Disordered" evidence="6">
    <location>
        <begin position="605"/>
        <end position="625"/>
    </location>
</feature>
<evidence type="ECO:0000256" key="5">
    <source>
        <dbReference type="ARBA" id="ARBA00023002"/>
    </source>
</evidence>
<dbReference type="InterPro" id="IPR020946">
    <property type="entry name" value="Flavin_mOase-like"/>
</dbReference>
<comment type="cofactor">
    <cofactor evidence="1">
        <name>FAD</name>
        <dbReference type="ChEBI" id="CHEBI:57692"/>
    </cofactor>
</comment>
<dbReference type="GO" id="GO:0050661">
    <property type="term" value="F:NADP binding"/>
    <property type="evidence" value="ECO:0007669"/>
    <property type="project" value="InterPro"/>
</dbReference>
<reference evidence="8" key="1">
    <citation type="journal article" date="2015" name="Genome Announc.">
        <title>Draft genome sequence of Talaromyces cellulolyticus strain Y-94, a source of lignocellulosic biomass-degrading enzymes.</title>
        <authorList>
            <person name="Fujii T."/>
            <person name="Koike H."/>
            <person name="Sawayama S."/>
            <person name="Yano S."/>
            <person name="Inoue H."/>
        </authorList>
    </citation>
    <scope>NUCLEOTIDE SEQUENCE [LARGE SCALE GENOMIC DNA]</scope>
    <source>
        <strain evidence="8">Y-94</strain>
    </source>
</reference>
<sequence>MDTEKKNGDISPPSVAYLNSLPDKYGWQRENEHGYRIKEQLYGTKRPLRVIYVGAGASGICFSKFLQDRMKDVSLVCYDKNEDIGGTWLENRYPGCACDIPSVNYQFTWARKPDWSHFYSYSEEIWQYFKDVVDRFDLTKFFKLRHQVVGAYWDDGKGVWDVHVKDLTSGQTFIDSAEIFINGGGILNAWKWPNIQGLSDFKGKLCHTANYDTNIQLDGKRVAVIGIGSSGIQVIANIANKVSQLYTWVRSPTWITAGFAQKYAGPNGANFEYTPEQKQDFAERYLEYQDYCKAIENELNQRFKFILNGTPEAAESKQFAIDQMKEKLQGKPELAEKIIPTTFPVGCRRPTPGNGFLEALTLPHVHTFTGEVQKVTPKGFVDHFGVEHEVDVIICATGFDTSWSPRFPVVANGKNIQDLYAEKPISYLAIGVPEIPNYWTMGGAYGPVGHGSFLPIIELLSAHVLSIITKMQTENIRSLAPRRERAEAFVEHADLFLKRTAWSSNCSSWFKRGRNDGPLTMFPGSRLVFFKLLAEPRYEDYDIRYLSCNPFEFLGTGFTIGEFDGSDLSYYLGTKENPGALLPCQPNNPRAPSKQATQVKQAAGRVAGNGSNGCMENSASNRDQLQNLETDNPAVSFKLMDRHMDAPAASLPLLQCYAWNLELGLSDQPAWVPDSPDITNIVFLAETRERARVFFAEIHPVYNFLDQQEISSGIFQ</sequence>
<dbReference type="InterPro" id="IPR051209">
    <property type="entry name" value="FAD-bind_Monooxygenase_sf"/>
</dbReference>
<keyword evidence="3" id="KW-0285">Flavoprotein</keyword>
<dbReference type="Pfam" id="PF00743">
    <property type="entry name" value="FMO-like"/>
    <property type="match status" value="1"/>
</dbReference>